<dbReference type="InterPro" id="IPR036054">
    <property type="entry name" value="BTG-like_sf"/>
</dbReference>
<accession>A0A4U5LS18</accession>
<reference evidence="1 2" key="1">
    <citation type="journal article" date="2015" name="Genome Biol.">
        <title>Comparative genomics of Steinernema reveals deeply conserved gene regulatory networks.</title>
        <authorList>
            <person name="Dillman A.R."/>
            <person name="Macchietto M."/>
            <person name="Porter C.F."/>
            <person name="Rogers A."/>
            <person name="Williams B."/>
            <person name="Antoshechkin I."/>
            <person name="Lee M.M."/>
            <person name="Goodwin Z."/>
            <person name="Lu X."/>
            <person name="Lewis E.E."/>
            <person name="Goodrich-Blair H."/>
            <person name="Stock S.P."/>
            <person name="Adams B.J."/>
            <person name="Sternberg P.W."/>
            <person name="Mortazavi A."/>
        </authorList>
    </citation>
    <scope>NUCLEOTIDE SEQUENCE [LARGE SCALE GENOMIC DNA]</scope>
    <source>
        <strain evidence="1 2">ALL</strain>
    </source>
</reference>
<proteinExistence type="predicted"/>
<dbReference type="OrthoDB" id="19928at2759"/>
<protein>
    <submittedName>
        <fullName evidence="1">Uncharacterized protein</fullName>
    </submittedName>
</protein>
<evidence type="ECO:0000313" key="1">
    <source>
        <dbReference type="EMBL" id="TKR58814.1"/>
    </source>
</evidence>
<organism evidence="1 2">
    <name type="scientific">Steinernema carpocapsae</name>
    <name type="common">Entomopathogenic nematode</name>
    <dbReference type="NCBI Taxonomy" id="34508"/>
    <lineage>
        <taxon>Eukaryota</taxon>
        <taxon>Metazoa</taxon>
        <taxon>Ecdysozoa</taxon>
        <taxon>Nematoda</taxon>
        <taxon>Chromadorea</taxon>
        <taxon>Rhabditida</taxon>
        <taxon>Tylenchina</taxon>
        <taxon>Panagrolaimomorpha</taxon>
        <taxon>Strongyloidoidea</taxon>
        <taxon>Steinernematidae</taxon>
        <taxon>Steinernema</taxon>
    </lineage>
</organism>
<dbReference type="Proteomes" id="UP000298663">
    <property type="component" value="Unassembled WGS sequence"/>
</dbReference>
<dbReference type="EMBL" id="AZBU02000013">
    <property type="protein sequence ID" value="TKR58814.1"/>
    <property type="molecule type" value="Genomic_DNA"/>
</dbReference>
<dbReference type="AlphaFoldDB" id="A0A4U5LS18"/>
<name>A0A4U5LS18_STECR</name>
<reference evidence="1 2" key="2">
    <citation type="journal article" date="2019" name="G3 (Bethesda)">
        <title>Hybrid Assembly of the Genome of the Entomopathogenic Nematode Steinernema carpocapsae Identifies the X-Chromosome.</title>
        <authorList>
            <person name="Serra L."/>
            <person name="Macchietto M."/>
            <person name="Macias-Munoz A."/>
            <person name="McGill C.J."/>
            <person name="Rodriguez I.M."/>
            <person name="Rodriguez B."/>
            <person name="Murad R."/>
            <person name="Mortazavi A."/>
        </authorList>
    </citation>
    <scope>NUCLEOTIDE SEQUENCE [LARGE SCALE GENOMIC DNA]</scope>
    <source>
        <strain evidence="1 2">ALL</strain>
    </source>
</reference>
<gene>
    <name evidence="1" type="ORF">L596_030212</name>
</gene>
<dbReference type="STRING" id="34508.A0A4U5LS18"/>
<dbReference type="Gene3D" id="3.90.640.90">
    <property type="entry name" value="Anti-proliferative protein, N-terminal domain"/>
    <property type="match status" value="1"/>
</dbReference>
<evidence type="ECO:0000313" key="2">
    <source>
        <dbReference type="Proteomes" id="UP000298663"/>
    </source>
</evidence>
<keyword evidence="2" id="KW-1185">Reference proteome</keyword>
<dbReference type="SUPFAM" id="SSF160696">
    <property type="entry name" value="BTG domain-like"/>
    <property type="match status" value="1"/>
</dbReference>
<sequence length="390" mass="44152">MFRSLSSRLLRRETPKPDETFSDSSNPDYPLATPVVSTRFHVPSKPDTKWPPIHHLLLPSFIGQSQSAFLALKSLAMKTEEPELFLTSEFEAAVCFIVSFLYGRIPRTRIEEFAEVLGNEMLLHLRGLEEHWIALNIDGETHFVVENALKILRLKKSDFLAFLPNNMILILKKGIVVAEHVTKGERRTIFPEDPDALKQGPPPVKWMLMKRAQALEVEKVGGTTGPYLDRIYSTYNNGLSVHPFFKLVKRERVFEVYKMASFRFGWAKPRMHRGLESGLGNHEFTAPSMLSYLRLFKSLLITLRANEDHVVEGQKKTEEPLTAASEASRSGRIKMTMEELLDLSPLMIWSKKGSSTIVEEAPSTVAESVPYSIGDAYNITDDSDIEISDV</sequence>
<comment type="caution">
    <text evidence="1">The sequence shown here is derived from an EMBL/GenBank/DDBJ whole genome shotgun (WGS) entry which is preliminary data.</text>
</comment>